<keyword evidence="3" id="KW-0378">Hydrolase</keyword>
<dbReference type="Pfam" id="PF00884">
    <property type="entry name" value="Sulfatase"/>
    <property type="match status" value="1"/>
</dbReference>
<keyword evidence="2" id="KW-0479">Metal-binding</keyword>
<dbReference type="PROSITE" id="PS51318">
    <property type="entry name" value="TAT"/>
    <property type="match status" value="1"/>
</dbReference>
<sequence>MTRQGGSGRNGGVSRRHFVAAGSAAVAGATIGAPAEPAAASRRAGRPNILLVYLDDLGYGDLGCYGSQVVRTPNLDRLAAEGTRFTQGYSGAPVCSPSRAALLTGRVPPRTGVTDVLDASESRGLPPTERTIAEYLRGAGYYTACIGKWHVGRPSEHNPLQHGFTSFFGLNAVYTANTYPIDLWRDEQVVGSVTDDADLATLTRRFTDEAIAAIDRAGDRPFFVYLAEVMPHLPLAVEPQFADRSRAGTYGDVIEATDHHLGRLFDTLRARGLDRDTLVVVASDNGPWFQGSVGGLRGRKYDVFEGGTRVPFIARRPGTVPARTVSSDIVSVLDLLPTFCSLAGVRPDPSITLDGTDLGPALRGARHKPRPPIYYYLGDQLAAVREGKWKLHVRRRGSDQRYLPELYDLHHDPRESYDLAGRNPGTVERLQRLIAEFEASVRDEPPLPGVVLDAGPLFAGREGAVKVTLTGAARPDGSPAAQVTAAVEAPQGWATRPVTQTVDLSSNPSFEVPVTPPAGTTPSPGKLATFVLTAKATIDGVPFSDTARAVAYVVPHGDDVALALDAGTPEGPLLPSYRRLVPGSVWDSAVGYGWVGAAPQARDRNAPDALRRDMVTSQAPAVLRLRIPAGRRTVSILRGDHGFATTGIQVETAGEVVVPTGADIAAGEYWWEQFTLDGGADGRTVDLRLSNTENVYWKVLALLVR</sequence>
<dbReference type="AlphaFoldDB" id="A0A1H6E3N3"/>
<dbReference type="Gene3D" id="2.60.120.430">
    <property type="entry name" value="Galactose-binding lectin"/>
    <property type="match status" value="1"/>
</dbReference>
<evidence type="ECO:0000256" key="4">
    <source>
        <dbReference type="ARBA" id="ARBA00022837"/>
    </source>
</evidence>
<dbReference type="InterPro" id="IPR006311">
    <property type="entry name" value="TAT_signal"/>
</dbReference>
<dbReference type="PANTHER" id="PTHR42693:SF33">
    <property type="entry name" value="ARYLSULFATASE"/>
    <property type="match status" value="1"/>
</dbReference>
<protein>
    <submittedName>
        <fullName evidence="6">Arylsulfatase A</fullName>
    </submittedName>
</protein>
<dbReference type="Gene3D" id="3.40.720.10">
    <property type="entry name" value="Alkaline Phosphatase, subunit A"/>
    <property type="match status" value="1"/>
</dbReference>
<dbReference type="SUPFAM" id="SSF53649">
    <property type="entry name" value="Alkaline phosphatase-like"/>
    <property type="match status" value="1"/>
</dbReference>
<dbReference type="EMBL" id="FNVO01000030">
    <property type="protein sequence ID" value="SEG91674.1"/>
    <property type="molecule type" value="Genomic_DNA"/>
</dbReference>
<evidence type="ECO:0000256" key="1">
    <source>
        <dbReference type="ARBA" id="ARBA00008779"/>
    </source>
</evidence>
<dbReference type="CDD" id="cd16026">
    <property type="entry name" value="GALNS_like"/>
    <property type="match status" value="1"/>
</dbReference>
<dbReference type="InterPro" id="IPR000917">
    <property type="entry name" value="Sulfatase_N"/>
</dbReference>
<evidence type="ECO:0000256" key="2">
    <source>
        <dbReference type="ARBA" id="ARBA00022723"/>
    </source>
</evidence>
<keyword evidence="4" id="KW-0106">Calcium</keyword>
<dbReference type="GO" id="GO:0046872">
    <property type="term" value="F:metal ion binding"/>
    <property type="evidence" value="ECO:0007669"/>
    <property type="project" value="UniProtKB-KW"/>
</dbReference>
<dbReference type="InterPro" id="IPR050738">
    <property type="entry name" value="Sulfatase"/>
</dbReference>
<evidence type="ECO:0000259" key="5">
    <source>
        <dbReference type="Pfam" id="PF00884"/>
    </source>
</evidence>
<evidence type="ECO:0000313" key="7">
    <source>
        <dbReference type="Proteomes" id="UP000236723"/>
    </source>
</evidence>
<dbReference type="SUPFAM" id="SSF49785">
    <property type="entry name" value="Galactose-binding domain-like"/>
    <property type="match status" value="1"/>
</dbReference>
<organism evidence="6 7">
    <name type="scientific">Thermomonospora echinospora</name>
    <dbReference type="NCBI Taxonomy" id="1992"/>
    <lineage>
        <taxon>Bacteria</taxon>
        <taxon>Bacillati</taxon>
        <taxon>Actinomycetota</taxon>
        <taxon>Actinomycetes</taxon>
        <taxon>Streptosporangiales</taxon>
        <taxon>Thermomonosporaceae</taxon>
        <taxon>Thermomonospora</taxon>
    </lineage>
</organism>
<dbReference type="InterPro" id="IPR024607">
    <property type="entry name" value="Sulfatase_CS"/>
</dbReference>
<dbReference type="RefSeq" id="WP_103944260.1">
    <property type="nucleotide sequence ID" value="NZ_FNVO01000030.1"/>
</dbReference>
<reference evidence="7" key="1">
    <citation type="submission" date="2016-10" db="EMBL/GenBank/DDBJ databases">
        <authorList>
            <person name="Varghese N."/>
            <person name="Submissions S."/>
        </authorList>
    </citation>
    <scope>NUCLEOTIDE SEQUENCE [LARGE SCALE GENOMIC DNA]</scope>
    <source>
        <strain evidence="7">DSM 43163</strain>
    </source>
</reference>
<dbReference type="PROSITE" id="PS00149">
    <property type="entry name" value="SULFATASE_2"/>
    <property type="match status" value="1"/>
</dbReference>
<name>A0A1H6E3N3_9ACTN</name>
<dbReference type="OrthoDB" id="9777306at2"/>
<accession>A0A1H6E3N3</accession>
<dbReference type="Pfam" id="PF14707">
    <property type="entry name" value="Sulfatase_C"/>
    <property type="match status" value="1"/>
</dbReference>
<gene>
    <name evidence="6" type="ORF">SAMN04489712_13019</name>
</gene>
<evidence type="ECO:0000256" key="3">
    <source>
        <dbReference type="ARBA" id="ARBA00022801"/>
    </source>
</evidence>
<feature type="domain" description="Sulfatase N-terminal" evidence="5">
    <location>
        <begin position="47"/>
        <end position="345"/>
    </location>
</feature>
<keyword evidence="7" id="KW-1185">Reference proteome</keyword>
<dbReference type="PANTHER" id="PTHR42693">
    <property type="entry name" value="ARYLSULFATASE FAMILY MEMBER"/>
    <property type="match status" value="1"/>
</dbReference>
<dbReference type="PROSITE" id="PS00523">
    <property type="entry name" value="SULFATASE_1"/>
    <property type="match status" value="1"/>
</dbReference>
<evidence type="ECO:0000313" key="6">
    <source>
        <dbReference type="EMBL" id="SEG91674.1"/>
    </source>
</evidence>
<comment type="similarity">
    <text evidence="1">Belongs to the sulfatase family.</text>
</comment>
<dbReference type="Gene3D" id="3.30.1120.10">
    <property type="match status" value="1"/>
</dbReference>
<proteinExistence type="inferred from homology"/>
<dbReference type="InterPro" id="IPR017850">
    <property type="entry name" value="Alkaline_phosphatase_core_sf"/>
</dbReference>
<dbReference type="Proteomes" id="UP000236723">
    <property type="component" value="Unassembled WGS sequence"/>
</dbReference>
<dbReference type="GO" id="GO:0004065">
    <property type="term" value="F:arylsulfatase activity"/>
    <property type="evidence" value="ECO:0007669"/>
    <property type="project" value="TreeGrafter"/>
</dbReference>
<dbReference type="InterPro" id="IPR008979">
    <property type="entry name" value="Galactose-bd-like_sf"/>
</dbReference>